<protein>
    <submittedName>
        <fullName evidence="1">Uncharacterized protein</fullName>
    </submittedName>
</protein>
<organism evidence="1 2">
    <name type="scientific">Sutcliffiella rhizosphaerae</name>
    <dbReference type="NCBI Taxonomy" id="2880967"/>
    <lineage>
        <taxon>Bacteria</taxon>
        <taxon>Bacillati</taxon>
        <taxon>Bacillota</taxon>
        <taxon>Bacilli</taxon>
        <taxon>Bacillales</taxon>
        <taxon>Bacillaceae</taxon>
        <taxon>Sutcliffiella</taxon>
    </lineage>
</organism>
<evidence type="ECO:0000313" key="1">
    <source>
        <dbReference type="EMBL" id="CAG9619990.1"/>
    </source>
</evidence>
<sequence length="36" mass="4137">MELTNVQGEYCKSLIKALSEIYFQKPQQESSVFLAI</sequence>
<accession>A0ABN8ABD3</accession>
<gene>
    <name evidence="1" type="ORF">BACCIP111883_00758</name>
</gene>
<evidence type="ECO:0000313" key="2">
    <source>
        <dbReference type="Proteomes" id="UP000789833"/>
    </source>
</evidence>
<reference evidence="1 2" key="1">
    <citation type="submission" date="2021-10" db="EMBL/GenBank/DDBJ databases">
        <authorList>
            <person name="Criscuolo A."/>
        </authorList>
    </citation>
    <scope>NUCLEOTIDE SEQUENCE [LARGE SCALE GENOMIC DNA]</scope>
    <source>
        <strain evidence="2">CIP 111883</strain>
    </source>
</reference>
<keyword evidence="2" id="KW-1185">Reference proteome</keyword>
<dbReference type="EMBL" id="CAKJTJ010000003">
    <property type="protein sequence ID" value="CAG9619990.1"/>
    <property type="molecule type" value="Genomic_DNA"/>
</dbReference>
<dbReference type="Proteomes" id="UP000789833">
    <property type="component" value="Unassembled WGS sequence"/>
</dbReference>
<comment type="caution">
    <text evidence="1">The sequence shown here is derived from an EMBL/GenBank/DDBJ whole genome shotgun (WGS) entry which is preliminary data.</text>
</comment>
<proteinExistence type="predicted"/>
<name>A0ABN8ABD3_9BACI</name>